<evidence type="ECO:0000313" key="2">
    <source>
        <dbReference type="EMBL" id="MCV2873713.1"/>
    </source>
</evidence>
<sequence length="152" mass="16588">MKCPHDPEHFANGIGFARRDPPVYGRPAEIMGGTPIERVSDPNAENPPVIAAAALFIFGFGLFMLCRRSDFLPCVPWMIIVAPILILRFSRALWSWLAASINHVWERGLAVRPTAITAAALALVFGTPGLAVENGFTHVRTTYDGISYAVDP</sequence>
<feature type="transmembrane region" description="Helical" evidence="1">
    <location>
        <begin position="48"/>
        <end position="65"/>
    </location>
</feature>
<protein>
    <submittedName>
        <fullName evidence="2">Uncharacterized protein</fullName>
    </submittedName>
</protein>
<keyword evidence="3" id="KW-1185">Reference proteome</keyword>
<feature type="transmembrane region" description="Helical" evidence="1">
    <location>
        <begin position="109"/>
        <end position="132"/>
    </location>
</feature>
<feature type="transmembrane region" description="Helical" evidence="1">
    <location>
        <begin position="77"/>
        <end position="97"/>
    </location>
</feature>
<keyword evidence="1" id="KW-1133">Transmembrane helix</keyword>
<evidence type="ECO:0000256" key="1">
    <source>
        <dbReference type="SAM" id="Phobius"/>
    </source>
</evidence>
<dbReference type="RefSeq" id="WP_263740949.1">
    <property type="nucleotide sequence ID" value="NZ_JAOWKZ010000004.1"/>
</dbReference>
<proteinExistence type="predicted"/>
<keyword evidence="1" id="KW-0472">Membrane</keyword>
<evidence type="ECO:0000313" key="3">
    <source>
        <dbReference type="Proteomes" id="UP001652564"/>
    </source>
</evidence>
<comment type="caution">
    <text evidence="2">The sequence shown here is derived from an EMBL/GenBank/DDBJ whole genome shotgun (WGS) entry which is preliminary data.</text>
</comment>
<dbReference type="Proteomes" id="UP001652564">
    <property type="component" value="Unassembled WGS sequence"/>
</dbReference>
<name>A0ABT2ZRE5_9RHOB</name>
<gene>
    <name evidence="2" type="ORF">OEZ71_15545</name>
</gene>
<reference evidence="2 3" key="1">
    <citation type="submission" date="2022-10" db="EMBL/GenBank/DDBJ databases">
        <title>Defluviimonas sp. nov., isolated from ocean surface sediments.</title>
        <authorList>
            <person name="He W."/>
            <person name="Wang L."/>
            <person name="Zhang D.-F."/>
        </authorList>
    </citation>
    <scope>NUCLEOTIDE SEQUENCE [LARGE SCALE GENOMIC DNA]</scope>
    <source>
        <strain evidence="2 3">WL0050</strain>
    </source>
</reference>
<dbReference type="EMBL" id="JAOWKZ010000004">
    <property type="protein sequence ID" value="MCV2873713.1"/>
    <property type="molecule type" value="Genomic_DNA"/>
</dbReference>
<organism evidence="2 3">
    <name type="scientific">Albidovulum litorale</name>
    <dbReference type="NCBI Taxonomy" id="2984134"/>
    <lineage>
        <taxon>Bacteria</taxon>
        <taxon>Pseudomonadati</taxon>
        <taxon>Pseudomonadota</taxon>
        <taxon>Alphaproteobacteria</taxon>
        <taxon>Rhodobacterales</taxon>
        <taxon>Paracoccaceae</taxon>
        <taxon>Albidovulum</taxon>
    </lineage>
</organism>
<accession>A0ABT2ZRE5</accession>
<keyword evidence="1" id="KW-0812">Transmembrane</keyword>